<dbReference type="RefSeq" id="WP_089965323.1">
    <property type="nucleotide sequence ID" value="NZ_FNJM01000001.1"/>
</dbReference>
<organism evidence="1 2">
    <name type="scientific">Clostridium gasigenes</name>
    <dbReference type="NCBI Taxonomy" id="94869"/>
    <lineage>
        <taxon>Bacteria</taxon>
        <taxon>Bacillati</taxon>
        <taxon>Bacillota</taxon>
        <taxon>Clostridia</taxon>
        <taxon>Eubacteriales</taxon>
        <taxon>Clostridiaceae</taxon>
        <taxon>Clostridium</taxon>
    </lineage>
</organism>
<evidence type="ECO:0000313" key="2">
    <source>
        <dbReference type="Proteomes" id="UP000198597"/>
    </source>
</evidence>
<dbReference type="SUPFAM" id="SSF52172">
    <property type="entry name" value="CheY-like"/>
    <property type="match status" value="1"/>
</dbReference>
<dbReference type="InterPro" id="IPR011006">
    <property type="entry name" value="CheY-like_superfamily"/>
</dbReference>
<dbReference type="AlphaFoldDB" id="A0A1H0MG82"/>
<keyword evidence="2" id="KW-1185">Reference proteome</keyword>
<dbReference type="Proteomes" id="UP000198597">
    <property type="component" value="Unassembled WGS sequence"/>
</dbReference>
<dbReference type="InterPro" id="IPR008327">
    <property type="entry name" value="Sig_transdc_resp-reg_antiterm"/>
</dbReference>
<dbReference type="EMBL" id="FNJM01000001">
    <property type="protein sequence ID" value="SDO79351.1"/>
    <property type="molecule type" value="Genomic_DNA"/>
</dbReference>
<dbReference type="STRING" id="94869.SAMN04488529_101443"/>
<sequence>MRANQVVMVALNNLEKAEKIRDMLCTEGYEVVAVCTSGSELIRRALIYDQCLILIGYNLVDMNINEVYNALSETCSFLALVNEPYKSFVQESTDMFCISNPINKVVLGNAIDMIFQGQKKLHKLKEKVESLECKIEERKNIEKAKGILMETMGLSENEAFKYIQKTSMMTGRKMDEVAKEII</sequence>
<gene>
    <name evidence="1" type="ORF">SAMN04488529_101443</name>
</gene>
<dbReference type="Pfam" id="PF03861">
    <property type="entry name" value="ANTAR"/>
    <property type="match status" value="1"/>
</dbReference>
<dbReference type="SMART" id="SM01012">
    <property type="entry name" value="ANTAR"/>
    <property type="match status" value="1"/>
</dbReference>
<dbReference type="GO" id="GO:0003723">
    <property type="term" value="F:RNA binding"/>
    <property type="evidence" value="ECO:0007669"/>
    <property type="project" value="InterPro"/>
</dbReference>
<proteinExistence type="predicted"/>
<dbReference type="InterPro" id="IPR036388">
    <property type="entry name" value="WH-like_DNA-bd_sf"/>
</dbReference>
<accession>A0A1H0MG82</accession>
<protein>
    <submittedName>
        <fullName evidence="1">Response regulator NasT</fullName>
    </submittedName>
</protein>
<dbReference type="OrthoDB" id="9808843at2"/>
<reference evidence="1 2" key="1">
    <citation type="submission" date="2016-10" db="EMBL/GenBank/DDBJ databases">
        <authorList>
            <person name="de Groot N.N."/>
        </authorList>
    </citation>
    <scope>NUCLEOTIDE SEQUENCE [LARGE SCALE GENOMIC DNA]</scope>
    <source>
        <strain evidence="1 2">DSM 12272</strain>
    </source>
</reference>
<dbReference type="PIRSF" id="PIRSF036382">
    <property type="entry name" value="RR_antiterm"/>
    <property type="match status" value="1"/>
</dbReference>
<name>A0A1H0MG82_9CLOT</name>
<dbReference type="InterPro" id="IPR005561">
    <property type="entry name" value="ANTAR"/>
</dbReference>
<evidence type="ECO:0000313" key="1">
    <source>
        <dbReference type="EMBL" id="SDO79351.1"/>
    </source>
</evidence>
<dbReference type="PROSITE" id="PS50921">
    <property type="entry name" value="ANTAR"/>
    <property type="match status" value="1"/>
</dbReference>
<dbReference type="Gene3D" id="1.10.10.10">
    <property type="entry name" value="Winged helix-like DNA-binding domain superfamily/Winged helix DNA-binding domain"/>
    <property type="match status" value="1"/>
</dbReference>